<evidence type="ECO:0000256" key="5">
    <source>
        <dbReference type="ARBA" id="ARBA00022692"/>
    </source>
</evidence>
<evidence type="ECO:0000256" key="3">
    <source>
        <dbReference type="ARBA" id="ARBA00022452"/>
    </source>
</evidence>
<evidence type="ECO:0000259" key="16">
    <source>
        <dbReference type="Pfam" id="PF07715"/>
    </source>
</evidence>
<keyword evidence="17" id="KW-0675">Receptor</keyword>
<dbReference type="Pfam" id="PF07715">
    <property type="entry name" value="Plug"/>
    <property type="match status" value="1"/>
</dbReference>
<evidence type="ECO:0000256" key="4">
    <source>
        <dbReference type="ARBA" id="ARBA00022496"/>
    </source>
</evidence>
<evidence type="ECO:0000256" key="7">
    <source>
        <dbReference type="ARBA" id="ARBA00023004"/>
    </source>
</evidence>
<evidence type="ECO:0000313" key="18">
    <source>
        <dbReference type="Proteomes" id="UP000598350"/>
    </source>
</evidence>
<dbReference type="InterPro" id="IPR036942">
    <property type="entry name" value="Beta-barrel_TonB_sf"/>
</dbReference>
<keyword evidence="10 12" id="KW-0472">Membrane</keyword>
<organism evidence="17 18">
    <name type="scientific">Maribacter arenosus</name>
    <dbReference type="NCBI Taxonomy" id="1854708"/>
    <lineage>
        <taxon>Bacteria</taxon>
        <taxon>Pseudomonadati</taxon>
        <taxon>Bacteroidota</taxon>
        <taxon>Flavobacteriia</taxon>
        <taxon>Flavobacteriales</taxon>
        <taxon>Flavobacteriaceae</taxon>
        <taxon>Maribacter</taxon>
    </lineage>
</organism>
<evidence type="ECO:0000256" key="14">
    <source>
        <dbReference type="SAM" id="SignalP"/>
    </source>
</evidence>
<accession>A0ABR7VFX6</accession>
<feature type="signal peptide" evidence="14">
    <location>
        <begin position="1"/>
        <end position="19"/>
    </location>
</feature>
<evidence type="ECO:0000256" key="13">
    <source>
        <dbReference type="RuleBase" id="RU003357"/>
    </source>
</evidence>
<dbReference type="EMBL" id="JABTCG010000004">
    <property type="protein sequence ID" value="MBD0851442.1"/>
    <property type="molecule type" value="Genomic_DNA"/>
</dbReference>
<dbReference type="Proteomes" id="UP000598350">
    <property type="component" value="Unassembled WGS sequence"/>
</dbReference>
<keyword evidence="9 13" id="KW-0798">TonB box</keyword>
<evidence type="ECO:0000256" key="10">
    <source>
        <dbReference type="ARBA" id="ARBA00023136"/>
    </source>
</evidence>
<dbReference type="Gene3D" id="2.40.170.20">
    <property type="entry name" value="TonB-dependent receptor, beta-barrel domain"/>
    <property type="match status" value="1"/>
</dbReference>
<evidence type="ECO:0000256" key="1">
    <source>
        <dbReference type="ARBA" id="ARBA00004571"/>
    </source>
</evidence>
<keyword evidence="4" id="KW-0410">Iron transport</keyword>
<comment type="similarity">
    <text evidence="12 13">Belongs to the TonB-dependent receptor family.</text>
</comment>
<feature type="domain" description="TonB-dependent receptor-like beta-barrel" evidence="15">
    <location>
        <begin position="223"/>
        <end position="650"/>
    </location>
</feature>
<keyword evidence="11 12" id="KW-0998">Cell outer membrane</keyword>
<keyword evidence="8" id="KW-0406">Ion transport</keyword>
<dbReference type="Pfam" id="PF00593">
    <property type="entry name" value="TonB_dep_Rec_b-barrel"/>
    <property type="match status" value="1"/>
</dbReference>
<evidence type="ECO:0000256" key="8">
    <source>
        <dbReference type="ARBA" id="ARBA00023065"/>
    </source>
</evidence>
<evidence type="ECO:0000256" key="6">
    <source>
        <dbReference type="ARBA" id="ARBA00022729"/>
    </source>
</evidence>
<keyword evidence="18" id="KW-1185">Reference proteome</keyword>
<protein>
    <submittedName>
        <fullName evidence="17">TonB-dependent receptor</fullName>
    </submittedName>
</protein>
<evidence type="ECO:0000256" key="11">
    <source>
        <dbReference type="ARBA" id="ARBA00023237"/>
    </source>
</evidence>
<dbReference type="InterPro" id="IPR037066">
    <property type="entry name" value="Plug_dom_sf"/>
</dbReference>
<gene>
    <name evidence="17" type="ORF">HPE63_12250</name>
</gene>
<comment type="subcellular location">
    <subcellularLocation>
        <location evidence="1 12">Cell outer membrane</location>
        <topology evidence="1 12">Multi-pass membrane protein</topology>
    </subcellularLocation>
</comment>
<comment type="caution">
    <text evidence="17">The sequence shown here is derived from an EMBL/GenBank/DDBJ whole genome shotgun (WGS) entry which is preliminary data.</text>
</comment>
<dbReference type="PANTHER" id="PTHR32552:SF68">
    <property type="entry name" value="FERRICHROME OUTER MEMBRANE TRANSPORTER_PHAGE RECEPTOR"/>
    <property type="match status" value="1"/>
</dbReference>
<sequence length="693" mass="77868">MRYTILVCFFICAHTISFAQESLVRDSITQLKEVVLIDSIKMKQATGILPSQIIGVKVFQNFSPVEMVSSLNQVSGVYVLSGALNTNRITIRGVGARTPYGTDKIRLYYNDIPVTDGSGFSTIEAYDLENMNSIEVIKGPKGTAFGTNLGGAIILNPKEALQHTTTLRNNVTVGSYGLLKNSLGFTHADTQFSLELRYGHMTLDGYRENSRFERDGFLLNTSYTINDKNKITLLFNHIDYSAQIASSISQSAFDGDPTQAAFTWKAAKGYEANKYTLAGLSFTHGFNQKLSNTSSVFYSYLDHYEPRPFNILDEFTNGYGFRTRFLGDFIIGEHPSQYSFGAEFYKDEYNWATYENLYETNNGQGSLPGDQLSDNKEFRTQINAFGTFTLPFASYFSAQLGLNINKTDYDFRDMYNTGAEDTSGKRSFDIIFSPSLTLMYTFYPKQHVYLNISRGYANPSLEETLTPGGVINPDIAQETGTNYELGSELFLDNNNLRINLALYRMSIKNLLVAQRVGEDQYIGKNAGSTKHQGVELDMDYKLDLIPKFIITPFMSYSYSNHKFVEFIDEGNDYSGNPLTGVPKHRLNTGLQLQWRNGLYWNTSYQYVGAIPLTDANTLSSASYNLLNTRIGLKRQLSQKFSIGLDMGVNNMTNTKYAQSVLINAVGFGGSEPRYFYPGNDRNYYGSLLLNYTL</sequence>
<dbReference type="InterPro" id="IPR012910">
    <property type="entry name" value="Plug_dom"/>
</dbReference>
<evidence type="ECO:0000256" key="9">
    <source>
        <dbReference type="ARBA" id="ARBA00023077"/>
    </source>
</evidence>
<feature type="chain" id="PRO_5045636013" evidence="14">
    <location>
        <begin position="20"/>
        <end position="693"/>
    </location>
</feature>
<dbReference type="PANTHER" id="PTHR32552">
    <property type="entry name" value="FERRICHROME IRON RECEPTOR-RELATED"/>
    <property type="match status" value="1"/>
</dbReference>
<dbReference type="InterPro" id="IPR000531">
    <property type="entry name" value="Beta-barrel_TonB"/>
</dbReference>
<dbReference type="InterPro" id="IPR039426">
    <property type="entry name" value="TonB-dep_rcpt-like"/>
</dbReference>
<name>A0ABR7VFX6_9FLAO</name>
<keyword evidence="7" id="KW-0408">Iron</keyword>
<keyword evidence="3 12" id="KW-1134">Transmembrane beta strand</keyword>
<evidence type="ECO:0000313" key="17">
    <source>
        <dbReference type="EMBL" id="MBD0851442.1"/>
    </source>
</evidence>
<keyword evidence="2 12" id="KW-0813">Transport</keyword>
<keyword evidence="5 12" id="KW-0812">Transmembrane</keyword>
<reference evidence="17 18" key="1">
    <citation type="submission" date="2020-05" db="EMBL/GenBank/DDBJ databases">
        <title>The draft genome sequence of Maribacter arenosus CAU 1321.</title>
        <authorList>
            <person name="Mu L."/>
        </authorList>
    </citation>
    <scope>NUCLEOTIDE SEQUENCE [LARGE SCALE GENOMIC DNA]</scope>
    <source>
        <strain evidence="17 18">CAU 1321</strain>
    </source>
</reference>
<dbReference type="PROSITE" id="PS52016">
    <property type="entry name" value="TONB_DEPENDENT_REC_3"/>
    <property type="match status" value="1"/>
</dbReference>
<evidence type="ECO:0000259" key="15">
    <source>
        <dbReference type="Pfam" id="PF00593"/>
    </source>
</evidence>
<feature type="domain" description="TonB-dependent receptor plug" evidence="16">
    <location>
        <begin position="52"/>
        <end position="151"/>
    </location>
</feature>
<evidence type="ECO:0000256" key="12">
    <source>
        <dbReference type="PROSITE-ProRule" id="PRU01360"/>
    </source>
</evidence>
<keyword evidence="6 14" id="KW-0732">Signal</keyword>
<dbReference type="RefSeq" id="WP_188314559.1">
    <property type="nucleotide sequence ID" value="NZ_JABTCG010000004.1"/>
</dbReference>
<dbReference type="Gene3D" id="2.170.130.10">
    <property type="entry name" value="TonB-dependent receptor, plug domain"/>
    <property type="match status" value="1"/>
</dbReference>
<dbReference type="SUPFAM" id="SSF56935">
    <property type="entry name" value="Porins"/>
    <property type="match status" value="1"/>
</dbReference>
<evidence type="ECO:0000256" key="2">
    <source>
        <dbReference type="ARBA" id="ARBA00022448"/>
    </source>
</evidence>
<proteinExistence type="inferred from homology"/>